<feature type="active site" description="Proton donor/acceptor" evidence="9">
    <location>
        <position position="248"/>
    </location>
</feature>
<keyword evidence="3" id="KW-0328">Glycosyltransferase</keyword>
<dbReference type="RefSeq" id="WP_156778765.1">
    <property type="nucleotide sequence ID" value="NZ_CP017603.1"/>
</dbReference>
<evidence type="ECO:0000313" key="11">
    <source>
        <dbReference type="EMBL" id="ARE86820.1"/>
    </source>
</evidence>
<dbReference type="InterPro" id="IPR038063">
    <property type="entry name" value="Transpep_catalytic_dom"/>
</dbReference>
<evidence type="ECO:0000256" key="1">
    <source>
        <dbReference type="ARBA" id="ARBA00004752"/>
    </source>
</evidence>
<dbReference type="PANTHER" id="PTHR30582">
    <property type="entry name" value="L,D-TRANSPEPTIDASE"/>
    <property type="match status" value="1"/>
</dbReference>
<dbReference type="GO" id="GO:0071972">
    <property type="term" value="F:peptidoglycan L,D-transpeptidase activity"/>
    <property type="evidence" value="ECO:0007669"/>
    <property type="project" value="TreeGrafter"/>
</dbReference>
<dbReference type="AlphaFoldDB" id="A0AAC9WGL0"/>
<dbReference type="InterPro" id="IPR005490">
    <property type="entry name" value="LD_TPept_cat_dom"/>
</dbReference>
<comment type="similarity">
    <text evidence="2">Belongs to the YkuD family.</text>
</comment>
<feature type="active site" description="Nucleophile" evidence="9">
    <location>
        <position position="264"/>
    </location>
</feature>
<accession>A0AAC9WGL0</accession>
<dbReference type="InterPro" id="IPR050979">
    <property type="entry name" value="LD-transpeptidase"/>
</dbReference>
<keyword evidence="8 9" id="KW-0961">Cell wall biogenesis/degradation</keyword>
<dbReference type="GO" id="GO:0016757">
    <property type="term" value="F:glycosyltransferase activity"/>
    <property type="evidence" value="ECO:0007669"/>
    <property type="project" value="UniProtKB-KW"/>
</dbReference>
<dbReference type="Gene3D" id="2.40.440.10">
    <property type="entry name" value="L,D-transpeptidase catalytic domain-like"/>
    <property type="match status" value="1"/>
</dbReference>
<evidence type="ECO:0000256" key="5">
    <source>
        <dbReference type="ARBA" id="ARBA00022801"/>
    </source>
</evidence>
<protein>
    <submittedName>
        <fullName evidence="11">L,D-transpeptidase YkuD</fullName>
        <ecNumber evidence="11">2.-.-.-</ecNumber>
    </submittedName>
</protein>
<keyword evidence="4 11" id="KW-0808">Transferase</keyword>
<proteinExistence type="inferred from homology"/>
<feature type="domain" description="L,D-TPase catalytic" evidence="10">
    <location>
        <begin position="162"/>
        <end position="288"/>
    </location>
</feature>
<keyword evidence="5" id="KW-0378">Hydrolase</keyword>
<keyword evidence="7 9" id="KW-0573">Peptidoglycan synthesis</keyword>
<reference evidence="11 12" key="1">
    <citation type="submission" date="2017-03" db="EMBL/GenBank/DDBJ databases">
        <title>Complete sequence of Clostridium formicaceticum DSM 92.</title>
        <authorList>
            <person name="Poehlein A."/>
            <person name="Karl M."/>
            <person name="Bengelsdorf F.R."/>
            <person name="Duerre P."/>
            <person name="Daniel R."/>
        </authorList>
    </citation>
    <scope>NUCLEOTIDE SEQUENCE [LARGE SCALE GENOMIC DNA]</scope>
    <source>
        <strain evidence="11 12">DSM 92</strain>
    </source>
</reference>
<dbReference type="EMBL" id="CP020559">
    <property type="protein sequence ID" value="ARE86820.1"/>
    <property type="molecule type" value="Genomic_DNA"/>
</dbReference>
<dbReference type="Pfam" id="PF03734">
    <property type="entry name" value="YkuD"/>
    <property type="match status" value="1"/>
</dbReference>
<dbReference type="GO" id="GO:0005576">
    <property type="term" value="C:extracellular region"/>
    <property type="evidence" value="ECO:0007669"/>
    <property type="project" value="TreeGrafter"/>
</dbReference>
<sequence length="305" mass="34475">MLAEILSLCIATTMLAPAVTAENYAIEMEEDIVIQEEYDLIPAEEILEEMLEVTEEKAEEPVESVEVEVPEEIEIEEKEEIEEAEVEKIDYPVALKEMGYYKEDYADKEINMRNAVLRFQSEHNLMVDGKFGEISYRALEKRLQDADYQYADVITSPPTEQEWIAINKTKRILTFYKGTQVIKKYPIAQGKDPSYTPEGKYTIVNRIKNPRWGGAGIAAPVAGGSPKNPLGYRWMGLSLKGGGSYGIHGNNQPKSIGTDASMGCVRMINSDVEELFELVKLNTPVWIGTHEKLKEWGVHNKSYLN</sequence>
<dbReference type="PANTHER" id="PTHR30582:SF24">
    <property type="entry name" value="L,D-TRANSPEPTIDASE ERFK_SRFK-RELATED"/>
    <property type="match status" value="1"/>
</dbReference>
<keyword evidence="6 9" id="KW-0133">Cell shape</keyword>
<evidence type="ECO:0000313" key="12">
    <source>
        <dbReference type="Proteomes" id="UP000192478"/>
    </source>
</evidence>
<evidence type="ECO:0000259" key="10">
    <source>
        <dbReference type="PROSITE" id="PS52029"/>
    </source>
</evidence>
<evidence type="ECO:0000256" key="7">
    <source>
        <dbReference type="ARBA" id="ARBA00022984"/>
    </source>
</evidence>
<dbReference type="CDD" id="cd16913">
    <property type="entry name" value="YkuD_like"/>
    <property type="match status" value="1"/>
</dbReference>
<dbReference type="Proteomes" id="UP000192478">
    <property type="component" value="Chromosome"/>
</dbReference>
<evidence type="ECO:0000256" key="9">
    <source>
        <dbReference type="PROSITE-ProRule" id="PRU01373"/>
    </source>
</evidence>
<gene>
    <name evidence="11" type="primary">ykuD_2</name>
    <name evidence="11" type="ORF">CLFO_11510</name>
</gene>
<dbReference type="GO" id="GO:0018104">
    <property type="term" value="P:peptidoglycan-protein cross-linking"/>
    <property type="evidence" value="ECO:0007669"/>
    <property type="project" value="TreeGrafter"/>
</dbReference>
<comment type="pathway">
    <text evidence="1 9">Cell wall biogenesis; peptidoglycan biosynthesis.</text>
</comment>
<name>A0AAC9WGL0_9CLOT</name>
<evidence type="ECO:0000256" key="2">
    <source>
        <dbReference type="ARBA" id="ARBA00005992"/>
    </source>
</evidence>
<dbReference type="GO" id="GO:0008360">
    <property type="term" value="P:regulation of cell shape"/>
    <property type="evidence" value="ECO:0007669"/>
    <property type="project" value="UniProtKB-UniRule"/>
</dbReference>
<evidence type="ECO:0000256" key="8">
    <source>
        <dbReference type="ARBA" id="ARBA00023316"/>
    </source>
</evidence>
<evidence type="ECO:0000256" key="3">
    <source>
        <dbReference type="ARBA" id="ARBA00022676"/>
    </source>
</evidence>
<dbReference type="PROSITE" id="PS52029">
    <property type="entry name" value="LD_TPASE"/>
    <property type="match status" value="1"/>
</dbReference>
<dbReference type="EC" id="2.-.-.-" evidence="11"/>
<evidence type="ECO:0000256" key="6">
    <source>
        <dbReference type="ARBA" id="ARBA00022960"/>
    </source>
</evidence>
<dbReference type="SUPFAM" id="SSF141523">
    <property type="entry name" value="L,D-transpeptidase catalytic domain-like"/>
    <property type="match status" value="1"/>
</dbReference>
<evidence type="ECO:0000256" key="4">
    <source>
        <dbReference type="ARBA" id="ARBA00022679"/>
    </source>
</evidence>
<dbReference type="GO" id="GO:0071555">
    <property type="term" value="P:cell wall organization"/>
    <property type="evidence" value="ECO:0007669"/>
    <property type="project" value="UniProtKB-UniRule"/>
</dbReference>
<organism evidence="11 12">
    <name type="scientific">Clostridium formicaceticum</name>
    <dbReference type="NCBI Taxonomy" id="1497"/>
    <lineage>
        <taxon>Bacteria</taxon>
        <taxon>Bacillati</taxon>
        <taxon>Bacillota</taxon>
        <taxon>Clostridia</taxon>
        <taxon>Eubacteriales</taxon>
        <taxon>Clostridiaceae</taxon>
        <taxon>Clostridium</taxon>
    </lineage>
</organism>